<keyword evidence="8 10" id="KW-0472">Membrane</keyword>
<dbReference type="InterPro" id="IPR017911">
    <property type="entry name" value="MacB-like_ATP-bd"/>
</dbReference>
<evidence type="ECO:0000256" key="8">
    <source>
        <dbReference type="ARBA" id="ARBA00023136"/>
    </source>
</evidence>
<evidence type="ECO:0000256" key="4">
    <source>
        <dbReference type="ARBA" id="ARBA00022692"/>
    </source>
</evidence>
<keyword evidence="13" id="KW-1185">Reference proteome</keyword>
<dbReference type="GO" id="GO:0016887">
    <property type="term" value="F:ATP hydrolysis activity"/>
    <property type="evidence" value="ECO:0007669"/>
    <property type="project" value="InterPro"/>
</dbReference>
<accession>A0A1M5X735</accession>
<dbReference type="CDD" id="cd03255">
    <property type="entry name" value="ABC_MJ0796_LolCDE_FtsE"/>
    <property type="match status" value="1"/>
</dbReference>
<dbReference type="STRING" id="1121306.SAMN02745196_02067"/>
<dbReference type="Gene3D" id="3.40.50.300">
    <property type="entry name" value="P-loop containing nucleotide triphosphate hydrolases"/>
    <property type="match status" value="1"/>
</dbReference>
<comment type="subcellular location">
    <subcellularLocation>
        <location evidence="1">Cell inner membrane</location>
        <topology evidence="1">Multi-pass membrane protein</topology>
    </subcellularLocation>
</comment>
<dbReference type="InterPro" id="IPR027417">
    <property type="entry name" value="P-loop_NTPase"/>
</dbReference>
<evidence type="ECO:0000259" key="11">
    <source>
        <dbReference type="PROSITE" id="PS50893"/>
    </source>
</evidence>
<dbReference type="GO" id="GO:0005886">
    <property type="term" value="C:plasma membrane"/>
    <property type="evidence" value="ECO:0007669"/>
    <property type="project" value="UniProtKB-SubCell"/>
</dbReference>
<sequence>MLVLKNINKKFNDSVVLKNLNMEVKGGLNFIVGPSGSGKSTLLKIISGMDKEYDGEVFYRGKELKDFNSKELDSYYYNSVGFIWQNFQLIEHLSVEDNIKVVLELENLSKEEMDKKVTTILRKLSIDKLSARSVSTLSGGQKQRVAIARALVKDPEIIIADEPTGALDKKTSNLIMETLRKIAKEKTVIVVTHDKSLVSEDSNCFLLKGGVISQISDSKTITEVSKKSSMVKPKLSLGRAAIQGARNFKGLFMKFTLTSLVLMLASYFLLLNVSGTVVNEQQNILNKLIEERGNTLRDIDLVTSMVGGSSTDDKDDKKGSVDVKQDVSKAFERLKNDDRVEFIAPLAIVDNMTVKMENKEYTVETSNNVPVLNEVVAGRIPKLEGREVAVTKMFLEKLKLKPEEALGKVISINGNAFDWSSGEPKEVKAKANDLTIVGVIDSKFSISSPKGGKYESELEDSFIYSLEVAKEIKKQTNSSTSNISFRIRVKEVKDIMPIVKELEKDGLTPIGMFEMVKDILKINNTTKEQSGSLTIIIAAIAIVVSLAVTIINGYLRKKEFAILKINGYSKGSIMNLNIMEYVLISIVSAVVFVVALPLINSMSKSMLDMTVSGSNTTILGLVIVLILGLVMGVISAVISSNIKTTNNLMTGDR</sequence>
<dbReference type="GO" id="GO:0005524">
    <property type="term" value="F:ATP binding"/>
    <property type="evidence" value="ECO:0007669"/>
    <property type="project" value="UniProtKB-KW"/>
</dbReference>
<evidence type="ECO:0000256" key="9">
    <source>
        <dbReference type="ARBA" id="ARBA00038388"/>
    </source>
</evidence>
<dbReference type="PANTHER" id="PTHR42798">
    <property type="entry name" value="LIPOPROTEIN-RELEASING SYSTEM ATP-BINDING PROTEIN LOLD"/>
    <property type="match status" value="1"/>
</dbReference>
<comment type="similarity">
    <text evidence="9">Belongs to the ABC transporter superfamily. Macrolide exporter (TC 3.A.1.122) family.</text>
</comment>
<evidence type="ECO:0000256" key="5">
    <source>
        <dbReference type="ARBA" id="ARBA00022741"/>
    </source>
</evidence>
<dbReference type="InterPro" id="IPR003593">
    <property type="entry name" value="AAA+_ATPase"/>
</dbReference>
<evidence type="ECO:0000256" key="3">
    <source>
        <dbReference type="ARBA" id="ARBA00022475"/>
    </source>
</evidence>
<name>A0A1M5X735_9CLOT</name>
<feature type="transmembrane region" description="Helical" evidence="10">
    <location>
        <begin position="533"/>
        <end position="555"/>
    </location>
</feature>
<evidence type="ECO:0000256" key="10">
    <source>
        <dbReference type="SAM" id="Phobius"/>
    </source>
</evidence>
<dbReference type="SMART" id="SM00382">
    <property type="entry name" value="AAA"/>
    <property type="match status" value="1"/>
</dbReference>
<protein>
    <submittedName>
        <fullName evidence="12">ABC-type lipoprotein export system, ATPase component</fullName>
    </submittedName>
</protein>
<evidence type="ECO:0000256" key="7">
    <source>
        <dbReference type="ARBA" id="ARBA00022989"/>
    </source>
</evidence>
<dbReference type="Pfam" id="PF02687">
    <property type="entry name" value="FtsX"/>
    <property type="match status" value="1"/>
</dbReference>
<feature type="domain" description="ABC transporter" evidence="11">
    <location>
        <begin position="2"/>
        <end position="234"/>
    </location>
</feature>
<reference evidence="12 13" key="1">
    <citation type="submission" date="2016-11" db="EMBL/GenBank/DDBJ databases">
        <authorList>
            <person name="Jaros S."/>
            <person name="Januszkiewicz K."/>
            <person name="Wedrychowicz H."/>
        </authorList>
    </citation>
    <scope>NUCLEOTIDE SEQUENCE [LARGE SCALE GENOMIC DNA]</scope>
    <source>
        <strain evidence="12 13">DSM 3089</strain>
    </source>
</reference>
<dbReference type="Proteomes" id="UP000184526">
    <property type="component" value="Unassembled WGS sequence"/>
</dbReference>
<dbReference type="InterPro" id="IPR017871">
    <property type="entry name" value="ABC_transporter-like_CS"/>
</dbReference>
<dbReference type="PANTHER" id="PTHR42798:SF4">
    <property type="entry name" value="ABC TRANSPORTER DOMAIN-CONTAINING PROTEIN"/>
    <property type="match status" value="1"/>
</dbReference>
<evidence type="ECO:0000313" key="13">
    <source>
        <dbReference type="Proteomes" id="UP000184526"/>
    </source>
</evidence>
<proteinExistence type="inferred from homology"/>
<dbReference type="PROSITE" id="PS50893">
    <property type="entry name" value="ABC_TRANSPORTER_2"/>
    <property type="match status" value="1"/>
</dbReference>
<keyword evidence="4 10" id="KW-0812">Transmembrane</keyword>
<feature type="transmembrane region" description="Helical" evidence="10">
    <location>
        <begin position="618"/>
        <end position="639"/>
    </location>
</feature>
<evidence type="ECO:0000256" key="1">
    <source>
        <dbReference type="ARBA" id="ARBA00004429"/>
    </source>
</evidence>
<evidence type="ECO:0000256" key="6">
    <source>
        <dbReference type="ARBA" id="ARBA00022840"/>
    </source>
</evidence>
<organism evidence="12 13">
    <name type="scientific">Clostridium collagenovorans DSM 3089</name>
    <dbReference type="NCBI Taxonomy" id="1121306"/>
    <lineage>
        <taxon>Bacteria</taxon>
        <taxon>Bacillati</taxon>
        <taxon>Bacillota</taxon>
        <taxon>Clostridia</taxon>
        <taxon>Eubacteriales</taxon>
        <taxon>Clostridiaceae</taxon>
        <taxon>Clostridium</taxon>
    </lineage>
</organism>
<dbReference type="SUPFAM" id="SSF52540">
    <property type="entry name" value="P-loop containing nucleoside triphosphate hydrolases"/>
    <property type="match status" value="1"/>
</dbReference>
<dbReference type="InterPro" id="IPR003838">
    <property type="entry name" value="ABC3_permease_C"/>
</dbReference>
<gene>
    <name evidence="12" type="ORF">SAMN02745196_02067</name>
</gene>
<dbReference type="PROSITE" id="PS00211">
    <property type="entry name" value="ABC_TRANSPORTER_1"/>
    <property type="match status" value="1"/>
</dbReference>
<dbReference type="AlphaFoldDB" id="A0A1M5X735"/>
<keyword evidence="3" id="KW-1003">Cell membrane</keyword>
<dbReference type="InterPro" id="IPR003439">
    <property type="entry name" value="ABC_transporter-like_ATP-bd"/>
</dbReference>
<dbReference type="OrthoDB" id="2079174at2"/>
<keyword evidence="12" id="KW-0449">Lipoprotein</keyword>
<dbReference type="Pfam" id="PF00005">
    <property type="entry name" value="ABC_tran"/>
    <property type="match status" value="1"/>
</dbReference>
<keyword evidence="5" id="KW-0547">Nucleotide-binding</keyword>
<evidence type="ECO:0000256" key="2">
    <source>
        <dbReference type="ARBA" id="ARBA00022448"/>
    </source>
</evidence>
<feature type="transmembrane region" description="Helical" evidence="10">
    <location>
        <begin position="576"/>
        <end position="598"/>
    </location>
</feature>
<evidence type="ECO:0000313" key="12">
    <source>
        <dbReference type="EMBL" id="SHH95647.1"/>
    </source>
</evidence>
<dbReference type="RefSeq" id="WP_072831938.1">
    <property type="nucleotide sequence ID" value="NZ_FQXP01000007.1"/>
</dbReference>
<dbReference type="EMBL" id="FQXP01000007">
    <property type="protein sequence ID" value="SHH95647.1"/>
    <property type="molecule type" value="Genomic_DNA"/>
</dbReference>
<keyword evidence="2" id="KW-0813">Transport</keyword>
<keyword evidence="7 10" id="KW-1133">Transmembrane helix</keyword>
<keyword evidence="6" id="KW-0067">ATP-binding</keyword>